<keyword evidence="2" id="KW-1185">Reference proteome</keyword>
<name>A0A0V0ZJH2_9BILA</name>
<proteinExistence type="predicted"/>
<gene>
    <name evidence="1" type="ORF">T12_10082</name>
</gene>
<dbReference type="OrthoDB" id="5917267at2759"/>
<sequence>MRAHAHAHSSRQIFFNPAKAHGSQSSKLKKSRLSFTVGPELRAGHNKNKINTALPNRTANLASMKHGYLALIVLCACTMEVVNCETMSEKTRRSPLEDFLSQIRGEGLLNSRMRFGKRIPAAQRPWNLDNYYAGLYMHPRIYQSYSDSFT</sequence>
<evidence type="ECO:0000313" key="2">
    <source>
        <dbReference type="Proteomes" id="UP000054783"/>
    </source>
</evidence>
<dbReference type="AlphaFoldDB" id="A0A0V0ZJH2"/>
<comment type="caution">
    <text evidence="1">The sequence shown here is derived from an EMBL/GenBank/DDBJ whole genome shotgun (WGS) entry which is preliminary data.</text>
</comment>
<evidence type="ECO:0000313" key="1">
    <source>
        <dbReference type="EMBL" id="KRY12460.1"/>
    </source>
</evidence>
<accession>A0A0V0ZJH2</accession>
<dbReference type="Proteomes" id="UP000054783">
    <property type="component" value="Unassembled WGS sequence"/>
</dbReference>
<organism evidence="1 2">
    <name type="scientific">Trichinella patagoniensis</name>
    <dbReference type="NCBI Taxonomy" id="990121"/>
    <lineage>
        <taxon>Eukaryota</taxon>
        <taxon>Metazoa</taxon>
        <taxon>Ecdysozoa</taxon>
        <taxon>Nematoda</taxon>
        <taxon>Enoplea</taxon>
        <taxon>Dorylaimia</taxon>
        <taxon>Trichinellida</taxon>
        <taxon>Trichinellidae</taxon>
        <taxon>Trichinella</taxon>
    </lineage>
</organism>
<dbReference type="EMBL" id="JYDQ01000164">
    <property type="protein sequence ID" value="KRY12460.1"/>
    <property type="molecule type" value="Genomic_DNA"/>
</dbReference>
<reference evidence="1 2" key="1">
    <citation type="submission" date="2015-01" db="EMBL/GenBank/DDBJ databases">
        <title>Evolution of Trichinella species and genotypes.</title>
        <authorList>
            <person name="Korhonen P.K."/>
            <person name="Edoardo P."/>
            <person name="Giuseppe L.R."/>
            <person name="Gasser R.B."/>
        </authorList>
    </citation>
    <scope>NUCLEOTIDE SEQUENCE [LARGE SCALE GENOMIC DNA]</scope>
    <source>
        <strain evidence="1">ISS2496</strain>
    </source>
</reference>
<protein>
    <submittedName>
        <fullName evidence="1">Uncharacterized protein</fullName>
    </submittedName>
</protein>